<protein>
    <recommendedName>
        <fullName evidence="11">AAA+ ATPase domain-containing protein</fullName>
    </recommendedName>
</protein>
<feature type="coiled-coil region" evidence="5">
    <location>
        <begin position="27"/>
        <end position="98"/>
    </location>
</feature>
<dbReference type="GO" id="GO:0005524">
    <property type="term" value="F:ATP binding"/>
    <property type="evidence" value="ECO:0007669"/>
    <property type="project" value="UniProtKB-KW"/>
</dbReference>
<proteinExistence type="inferred from homology"/>
<keyword evidence="4" id="KW-0547">Nucleotide-binding</keyword>
<dbReference type="PANTHER" id="PTHR33463:SF204">
    <property type="entry name" value="NB-ARC DOMAIN-CONTAINING PROTEIN"/>
    <property type="match status" value="1"/>
</dbReference>
<dbReference type="PROSITE" id="PS51450">
    <property type="entry name" value="LRR"/>
    <property type="match status" value="1"/>
</dbReference>
<dbReference type="InterPro" id="IPR057135">
    <property type="entry name" value="At4g27190-like_LRR"/>
</dbReference>
<dbReference type="Pfam" id="PF00931">
    <property type="entry name" value="NB-ARC"/>
    <property type="match status" value="1"/>
</dbReference>
<evidence type="ECO:0000313" key="9">
    <source>
        <dbReference type="EMBL" id="KAK9131305.1"/>
    </source>
</evidence>
<dbReference type="Gene3D" id="3.40.50.300">
    <property type="entry name" value="P-loop containing nucleotide triphosphate hydrolases"/>
    <property type="match status" value="1"/>
</dbReference>
<dbReference type="InterPro" id="IPR050905">
    <property type="entry name" value="Plant_NBS-LRR"/>
</dbReference>
<feature type="domain" description="Disease resistance protein At4g27190-like leucine-rich repeats" evidence="7">
    <location>
        <begin position="823"/>
        <end position="943"/>
    </location>
</feature>
<evidence type="ECO:0000256" key="5">
    <source>
        <dbReference type="SAM" id="Coils"/>
    </source>
</evidence>
<dbReference type="InterPro" id="IPR058922">
    <property type="entry name" value="WHD_DRP"/>
</dbReference>
<evidence type="ECO:0000259" key="8">
    <source>
        <dbReference type="Pfam" id="PF23559"/>
    </source>
</evidence>
<dbReference type="InterPro" id="IPR036388">
    <property type="entry name" value="WH-like_DNA-bd_sf"/>
</dbReference>
<dbReference type="Gene3D" id="1.10.8.430">
    <property type="entry name" value="Helical domain of apoptotic protease-activating factors"/>
    <property type="match status" value="1"/>
</dbReference>
<dbReference type="Proteomes" id="UP001417504">
    <property type="component" value="Unassembled WGS sequence"/>
</dbReference>
<reference evidence="9 10" key="1">
    <citation type="submission" date="2024-01" db="EMBL/GenBank/DDBJ databases">
        <title>Genome assemblies of Stephania.</title>
        <authorList>
            <person name="Yang L."/>
        </authorList>
    </citation>
    <scope>NUCLEOTIDE SEQUENCE [LARGE SCALE GENOMIC DNA]</scope>
    <source>
        <strain evidence="9">QJT</strain>
        <tissue evidence="9">Leaf</tissue>
    </source>
</reference>
<dbReference type="Gene3D" id="3.80.10.10">
    <property type="entry name" value="Ribonuclease Inhibitor"/>
    <property type="match status" value="1"/>
</dbReference>
<dbReference type="GO" id="GO:0006952">
    <property type="term" value="P:defense response"/>
    <property type="evidence" value="ECO:0007669"/>
    <property type="project" value="UniProtKB-KW"/>
</dbReference>
<keyword evidence="2" id="KW-0677">Repeat</keyword>
<keyword evidence="5" id="KW-0175">Coiled coil</keyword>
<evidence type="ECO:0000256" key="3">
    <source>
        <dbReference type="ARBA" id="ARBA00022821"/>
    </source>
</evidence>
<evidence type="ECO:0000256" key="1">
    <source>
        <dbReference type="ARBA" id="ARBA00008894"/>
    </source>
</evidence>
<comment type="caution">
    <text evidence="9">The sequence shown here is derived from an EMBL/GenBank/DDBJ whole genome shotgun (WGS) entry which is preliminary data.</text>
</comment>
<dbReference type="InterPro" id="IPR027417">
    <property type="entry name" value="P-loop_NTPase"/>
</dbReference>
<dbReference type="InterPro" id="IPR002182">
    <property type="entry name" value="NB-ARC"/>
</dbReference>
<keyword evidence="3" id="KW-0611">Plant defense</keyword>
<dbReference type="SUPFAM" id="SSF52540">
    <property type="entry name" value="P-loop containing nucleoside triphosphate hydrolases"/>
    <property type="match status" value="1"/>
</dbReference>
<feature type="domain" description="Disease resistance protein winged helix" evidence="8">
    <location>
        <begin position="417"/>
        <end position="492"/>
    </location>
</feature>
<dbReference type="FunFam" id="1.10.8.430:FF:000003">
    <property type="entry name" value="Probable disease resistance protein At5g66910"/>
    <property type="match status" value="1"/>
</dbReference>
<comment type="similarity">
    <text evidence="1">Belongs to the disease resistance NB-LRR family.</text>
</comment>
<dbReference type="PRINTS" id="PR00364">
    <property type="entry name" value="DISEASERSIST"/>
</dbReference>
<dbReference type="Pfam" id="PF23247">
    <property type="entry name" value="LRR_RPS2"/>
    <property type="match status" value="1"/>
</dbReference>
<dbReference type="SUPFAM" id="SSF52058">
    <property type="entry name" value="L domain-like"/>
    <property type="match status" value="1"/>
</dbReference>
<dbReference type="FunFam" id="3.40.50.300:FF:001091">
    <property type="entry name" value="Probable disease resistance protein At1g61300"/>
    <property type="match status" value="1"/>
</dbReference>
<keyword evidence="10" id="KW-1185">Reference proteome</keyword>
<sequence>MESVLVPASLEALKCVGGPIARRISYLKALEDNMEILKRKRDELEAKESDINTKLQIAEEQSNETKPLEEVTLWMKNVERAKIKVGNIERSFEEHKNRSRFSNIYSRFKLAKLVVEVIQQVGELQERQFPEGHVISKSTHVAVSFDPPCLSRQHTAEKTMNKIMKLLQDRAIRKIGVYGMGGVGKTTIMKNVHDKLMKSSQFDRIIWITVSKDMGSIETLQNRIAQEIDSHNFGKELASCEDKVRRAAILSDKLKRCKNLLLILDDVWQEITLEEVGIPEPNARNNCKIVLTTRLLPVCDSMETQSTVEVNCLSDEEAWELFVSKNGNQVLSTSEFKQVAKEVVRQCGGLPLAIVTIGRAMRRKRDIRDWRHTLDELRSSKSPGTTGMEKRVFKILRYSYNHLRTEVQKCFLYCAFYPEDHQIQPYDLVEYWVAEGYMDVERSEYVEWDREVEINKGFMILQELKDACLLETVQGSRESEHVKMHDLVRDLAIKIMRDELGYVSKTGLNLTELAKETWKTANKISLMRNEIRSLPDQLNCPNLSTLLLRRNPYSSSINTYSSAPEAYTDGIDLPENFFSQMLALRVLDLSECNMTMLPTSISHLTNLRALFLRDTHVEGIPSLEKLKELQLLNLHNSHIQDLSGMDSLTKLRFLDLTDTIAVRNLQANMIAKLTLLEDLRVGDVKSGCIQEMAHLKHLVVLHMSLWSYNVYLEVISCIQWNSLKKFKIHTFGSDDQVPQIDDDETKALSMCHLNLCIRLSSFRLPDNTELLCFSNCTIPALSTFHSVKNLKFLKKLYLESGKVPGNCLFTRDEMYQNLFVSLEKLSVCGMDGLGIIWDGEMPIGCFANLKVLIVAKCNGLKDIFSISILQQLKSIEVIKVSFCREMEEIVASTEGAHTKIVLPKLHTVFLRCIPELYSISSRNWTCDSLKNLVIWECPRIKELPFESLPSLENIYGSEEWWNTLQWDKPTSKTLFQPFFKAVYRYHDKIEELGDY</sequence>
<dbReference type="InterPro" id="IPR001611">
    <property type="entry name" value="Leu-rich_rpt"/>
</dbReference>
<evidence type="ECO:0000259" key="6">
    <source>
        <dbReference type="Pfam" id="PF00931"/>
    </source>
</evidence>
<dbReference type="Pfam" id="PF23559">
    <property type="entry name" value="WHD_DRP"/>
    <property type="match status" value="1"/>
</dbReference>
<feature type="domain" description="NB-ARC" evidence="6">
    <location>
        <begin position="157"/>
        <end position="327"/>
    </location>
</feature>
<organism evidence="9 10">
    <name type="scientific">Stephania japonica</name>
    <dbReference type="NCBI Taxonomy" id="461633"/>
    <lineage>
        <taxon>Eukaryota</taxon>
        <taxon>Viridiplantae</taxon>
        <taxon>Streptophyta</taxon>
        <taxon>Embryophyta</taxon>
        <taxon>Tracheophyta</taxon>
        <taxon>Spermatophyta</taxon>
        <taxon>Magnoliopsida</taxon>
        <taxon>Ranunculales</taxon>
        <taxon>Menispermaceae</taxon>
        <taxon>Menispermoideae</taxon>
        <taxon>Cissampelideae</taxon>
        <taxon>Stephania</taxon>
    </lineage>
</organism>
<gene>
    <name evidence="9" type="ORF">Sjap_011792</name>
</gene>
<dbReference type="PANTHER" id="PTHR33463">
    <property type="entry name" value="NB-ARC DOMAIN-CONTAINING PROTEIN-RELATED"/>
    <property type="match status" value="1"/>
</dbReference>
<name>A0AAP0P7Q3_9MAGN</name>
<dbReference type="AlphaFoldDB" id="A0AAP0P7Q3"/>
<dbReference type="FunFam" id="1.10.10.10:FF:000322">
    <property type="entry name" value="Probable disease resistance protein At1g63360"/>
    <property type="match status" value="1"/>
</dbReference>
<accession>A0AAP0P7Q3</accession>
<evidence type="ECO:0000313" key="10">
    <source>
        <dbReference type="Proteomes" id="UP001417504"/>
    </source>
</evidence>
<keyword evidence="4" id="KW-0067">ATP-binding</keyword>
<dbReference type="InterPro" id="IPR032675">
    <property type="entry name" value="LRR_dom_sf"/>
</dbReference>
<evidence type="ECO:0008006" key="11">
    <source>
        <dbReference type="Google" id="ProtNLM"/>
    </source>
</evidence>
<evidence type="ECO:0000256" key="2">
    <source>
        <dbReference type="ARBA" id="ARBA00022737"/>
    </source>
</evidence>
<evidence type="ECO:0000259" key="7">
    <source>
        <dbReference type="Pfam" id="PF23247"/>
    </source>
</evidence>
<evidence type="ECO:0000256" key="4">
    <source>
        <dbReference type="ARBA" id="ARBA00022840"/>
    </source>
</evidence>
<dbReference type="InterPro" id="IPR042197">
    <property type="entry name" value="Apaf_helical"/>
</dbReference>
<dbReference type="EMBL" id="JBBNAE010000004">
    <property type="protein sequence ID" value="KAK9131305.1"/>
    <property type="molecule type" value="Genomic_DNA"/>
</dbReference>
<dbReference type="GO" id="GO:0043531">
    <property type="term" value="F:ADP binding"/>
    <property type="evidence" value="ECO:0007669"/>
    <property type="project" value="InterPro"/>
</dbReference>
<dbReference type="Gene3D" id="1.10.10.10">
    <property type="entry name" value="Winged helix-like DNA-binding domain superfamily/Winged helix DNA-binding domain"/>
    <property type="match status" value="1"/>
</dbReference>